<name>A0A1U9M946_9HYPH</name>
<protein>
    <submittedName>
        <fullName evidence="4">Uncharacterized protein</fullName>
    </submittedName>
</protein>
<accession>A0A1U9M946</accession>
<reference evidence="4 5" key="1">
    <citation type="submission" date="2016-11" db="EMBL/GenBank/DDBJ databases">
        <title>Comparative genomics of Bartonella apis.</title>
        <authorList>
            <person name="Engel P."/>
        </authorList>
    </citation>
    <scope>NUCLEOTIDE SEQUENCE [LARGE SCALE GENOMIC DNA]</scope>
    <source>
        <strain evidence="4 5">BBC0178</strain>
    </source>
</reference>
<dbReference type="EMBL" id="CP015820">
    <property type="protein sequence ID" value="AQT42022.1"/>
    <property type="molecule type" value="Genomic_DNA"/>
</dbReference>
<evidence type="ECO:0000313" key="5">
    <source>
        <dbReference type="Proteomes" id="UP000189660"/>
    </source>
</evidence>
<keyword evidence="1" id="KW-0175">Coiled coil</keyword>
<keyword evidence="3" id="KW-0472">Membrane</keyword>
<organism evidence="4 5">
    <name type="scientific">Bartonella apihabitans</name>
    <dbReference type="NCBI Taxonomy" id="2750929"/>
    <lineage>
        <taxon>Bacteria</taxon>
        <taxon>Pseudomonadati</taxon>
        <taxon>Pseudomonadota</taxon>
        <taxon>Alphaproteobacteria</taxon>
        <taxon>Hyphomicrobiales</taxon>
        <taxon>Bartonellaceae</taxon>
        <taxon>Bartonella</taxon>
    </lineage>
</organism>
<dbReference type="KEGG" id="bapa:BBC0178_005240"/>
<dbReference type="OrthoDB" id="7926359at2"/>
<evidence type="ECO:0000256" key="2">
    <source>
        <dbReference type="SAM" id="MobiDB-lite"/>
    </source>
</evidence>
<keyword evidence="3" id="KW-1133">Transmembrane helix</keyword>
<evidence type="ECO:0000256" key="3">
    <source>
        <dbReference type="SAM" id="Phobius"/>
    </source>
</evidence>
<dbReference type="Proteomes" id="UP000189660">
    <property type="component" value="Chromosome"/>
</dbReference>
<evidence type="ECO:0000256" key="1">
    <source>
        <dbReference type="SAM" id="Coils"/>
    </source>
</evidence>
<feature type="region of interest" description="Disordered" evidence="2">
    <location>
        <begin position="216"/>
        <end position="241"/>
    </location>
</feature>
<keyword evidence="5" id="KW-1185">Reference proteome</keyword>
<evidence type="ECO:0000313" key="4">
    <source>
        <dbReference type="EMBL" id="AQT42022.1"/>
    </source>
</evidence>
<dbReference type="AlphaFoldDB" id="A0A1U9M946"/>
<proteinExistence type="predicted"/>
<sequence>MTDITNFGSSFPGFGSETYQKFSGFRMKNLANKKRSDATEQELAKLLSDLENIETDRVNQNNREKNKGQWFLSWRNPDELSPIGASTNGVAEDKKHIGVFKRVVAAISAGVAGLQAFTFANSAASSSTGVFFGIFSSVDSMLRAMGVAMAIGCGSLPFVVYAFQIGGQGGAGASDNKPAAVGTFKPHDGWYKRSHFELVDRVDPYATRDYDSKKAIMSNGRGLPKSENPDKTDGSLKPTAPKSKPYVVKDVVNGMAMIEYDQGYWFARPGSKLPDGSYYVRVMKDSETGKVALKTSKGIIPVNQ</sequence>
<feature type="coiled-coil region" evidence="1">
    <location>
        <begin position="36"/>
        <end position="63"/>
    </location>
</feature>
<feature type="transmembrane region" description="Helical" evidence="3">
    <location>
        <begin position="144"/>
        <end position="163"/>
    </location>
</feature>
<keyword evidence="3" id="KW-0812">Transmembrane</keyword>
<gene>
    <name evidence="4" type="ORF">BBC0178_005240</name>
</gene>
<dbReference type="RefSeq" id="WP_078039114.1">
    <property type="nucleotide sequence ID" value="NZ_CP015820.1"/>
</dbReference>
<feature type="transmembrane region" description="Helical" evidence="3">
    <location>
        <begin position="103"/>
        <end position="124"/>
    </location>
</feature>